<accession>A0AAN9UXP5</accession>
<organism evidence="5 6">
    <name type="scientific">Diatrype stigma</name>
    <dbReference type="NCBI Taxonomy" id="117547"/>
    <lineage>
        <taxon>Eukaryota</taxon>
        <taxon>Fungi</taxon>
        <taxon>Dikarya</taxon>
        <taxon>Ascomycota</taxon>
        <taxon>Pezizomycotina</taxon>
        <taxon>Sordariomycetes</taxon>
        <taxon>Xylariomycetidae</taxon>
        <taxon>Xylariales</taxon>
        <taxon>Diatrypaceae</taxon>
        <taxon>Diatrype</taxon>
    </lineage>
</organism>
<dbReference type="PANTHER" id="PTHR43764">
    <property type="entry name" value="MOLYBDENUM COFACTOR BIOSYNTHESIS"/>
    <property type="match status" value="1"/>
</dbReference>
<dbReference type="InterPro" id="IPR008284">
    <property type="entry name" value="MoCF_biosynth_CS"/>
</dbReference>
<keyword evidence="3" id="KW-0501">Molybdenum cofactor biosynthesis</keyword>
<gene>
    <name evidence="5" type="ORF">SLS62_003981</name>
</gene>
<dbReference type="PROSITE" id="PS01078">
    <property type="entry name" value="MOCF_BIOSYNTHESIS_1"/>
    <property type="match status" value="1"/>
</dbReference>
<dbReference type="EMBL" id="JAKJXP020000023">
    <property type="protein sequence ID" value="KAK7754135.1"/>
    <property type="molecule type" value="Genomic_DNA"/>
</dbReference>
<dbReference type="InterPro" id="IPR036425">
    <property type="entry name" value="MoaB/Mog-like_dom_sf"/>
</dbReference>
<reference evidence="5 6" key="1">
    <citation type="submission" date="2024-02" db="EMBL/GenBank/DDBJ databases">
        <title>De novo assembly and annotation of 12 fungi associated with fruit tree decline syndrome in Ontario, Canada.</title>
        <authorList>
            <person name="Sulman M."/>
            <person name="Ellouze W."/>
            <person name="Ilyukhin E."/>
        </authorList>
    </citation>
    <scope>NUCLEOTIDE SEQUENCE [LARGE SCALE GENOMIC DNA]</scope>
    <source>
        <strain evidence="5 6">M11/M66-122</strain>
    </source>
</reference>
<dbReference type="Proteomes" id="UP001320420">
    <property type="component" value="Unassembled WGS sequence"/>
</dbReference>
<comment type="pathway">
    <text evidence="1">Cofactor biosynthesis; molybdopterin biosynthesis.</text>
</comment>
<comment type="caution">
    <text evidence="5">The sequence shown here is derived from an EMBL/GenBank/DDBJ whole genome shotgun (WGS) entry which is preliminary data.</text>
</comment>
<dbReference type="EC" id="2.10.1.1" evidence="2"/>
<evidence type="ECO:0000259" key="4">
    <source>
        <dbReference type="Pfam" id="PF00994"/>
    </source>
</evidence>
<sequence>MNRVRQIQKMASDALKVALLIVSTTAAKDPSTDASAVALGEVLDKEGGGKWRLVDINIVPDVVTQIQRQIMLWADVATEINLILTTGGTGFATADNTPEVSECYLFG</sequence>
<proteinExistence type="predicted"/>
<evidence type="ECO:0000256" key="1">
    <source>
        <dbReference type="ARBA" id="ARBA00005046"/>
    </source>
</evidence>
<evidence type="ECO:0000256" key="2">
    <source>
        <dbReference type="ARBA" id="ARBA00013269"/>
    </source>
</evidence>
<dbReference type="Pfam" id="PF00994">
    <property type="entry name" value="MoCF_biosynth"/>
    <property type="match status" value="1"/>
</dbReference>
<dbReference type="GO" id="GO:0061599">
    <property type="term" value="F:molybdopterin molybdotransferase activity"/>
    <property type="evidence" value="ECO:0007669"/>
    <property type="project" value="UniProtKB-EC"/>
</dbReference>
<dbReference type="AlphaFoldDB" id="A0AAN9UXP5"/>
<dbReference type="SUPFAM" id="SSF53218">
    <property type="entry name" value="Molybdenum cofactor biosynthesis proteins"/>
    <property type="match status" value="1"/>
</dbReference>
<evidence type="ECO:0000256" key="3">
    <source>
        <dbReference type="ARBA" id="ARBA00023150"/>
    </source>
</evidence>
<dbReference type="Gene3D" id="3.40.980.10">
    <property type="entry name" value="MoaB/Mog-like domain"/>
    <property type="match status" value="1"/>
</dbReference>
<dbReference type="InterPro" id="IPR051920">
    <property type="entry name" value="MPT_Adenylyltrnsfr/MoaC-Rel"/>
</dbReference>
<protein>
    <recommendedName>
        <fullName evidence="2">molybdopterin molybdotransferase</fullName>
        <ecNumber evidence="2">2.10.1.1</ecNumber>
    </recommendedName>
</protein>
<name>A0AAN9UXP5_9PEZI</name>
<feature type="domain" description="MoaB/Mog" evidence="4">
    <location>
        <begin position="19"/>
        <end position="101"/>
    </location>
</feature>
<dbReference type="PANTHER" id="PTHR43764:SF1">
    <property type="entry name" value="MOLYBDOPTERIN MOLYBDOTRANSFERASE"/>
    <property type="match status" value="1"/>
</dbReference>
<dbReference type="GO" id="GO:0006777">
    <property type="term" value="P:Mo-molybdopterin cofactor biosynthetic process"/>
    <property type="evidence" value="ECO:0007669"/>
    <property type="project" value="UniProtKB-KW"/>
</dbReference>
<dbReference type="InterPro" id="IPR001453">
    <property type="entry name" value="MoaB/Mog_dom"/>
</dbReference>
<evidence type="ECO:0000313" key="6">
    <source>
        <dbReference type="Proteomes" id="UP001320420"/>
    </source>
</evidence>
<evidence type="ECO:0000313" key="5">
    <source>
        <dbReference type="EMBL" id="KAK7754135.1"/>
    </source>
</evidence>
<keyword evidence="6" id="KW-1185">Reference proteome</keyword>